<accession>A0AAU8FPW9</accession>
<gene>
    <name evidence="2" type="ORF">ABV298_06380</name>
</gene>
<protein>
    <submittedName>
        <fullName evidence="2">Nucleotidyltransferase family protein</fullName>
    </submittedName>
</protein>
<dbReference type="Gene3D" id="3.90.550.10">
    <property type="entry name" value="Spore Coat Polysaccharide Biosynthesis Protein SpsA, Chain A"/>
    <property type="match status" value="1"/>
</dbReference>
<reference evidence="2" key="1">
    <citation type="submission" date="2024-06" db="EMBL/GenBank/DDBJ databases">
        <title>Sequencing and assembly of the genome of Dyadobacter sp. strain 676, a symbiont of Cyamopsis tetragonoloba.</title>
        <authorList>
            <person name="Guro P."/>
            <person name="Sazanova A."/>
            <person name="Kuznetsova I."/>
            <person name="Belimov A."/>
            <person name="Safronova V."/>
        </authorList>
    </citation>
    <scope>NUCLEOTIDE SEQUENCE</scope>
    <source>
        <strain evidence="2">676</strain>
    </source>
</reference>
<dbReference type="PANTHER" id="PTHR43777:SF1">
    <property type="entry name" value="MOLYBDENUM COFACTOR CYTIDYLYLTRANSFERASE"/>
    <property type="match status" value="1"/>
</dbReference>
<dbReference type="RefSeq" id="WP_353721327.1">
    <property type="nucleotide sequence ID" value="NZ_CP159289.1"/>
</dbReference>
<evidence type="ECO:0000313" key="2">
    <source>
        <dbReference type="EMBL" id="XCH26029.1"/>
    </source>
</evidence>
<dbReference type="EMBL" id="CP159289">
    <property type="protein sequence ID" value="XCH26029.1"/>
    <property type="molecule type" value="Genomic_DNA"/>
</dbReference>
<dbReference type="SUPFAM" id="SSF53448">
    <property type="entry name" value="Nucleotide-diphospho-sugar transferases"/>
    <property type="match status" value="1"/>
</dbReference>
<dbReference type="Pfam" id="PF12804">
    <property type="entry name" value="NTP_transf_3"/>
    <property type="match status" value="1"/>
</dbReference>
<dbReference type="CDD" id="cd04182">
    <property type="entry name" value="GT_2_like_f"/>
    <property type="match status" value="1"/>
</dbReference>
<sequence length="199" mass="21560">MVHDEYGIVILAAGNSSRLGEPKQLLQFNGKSLIRHIAEAALDVVGGNTIVVTGANTTLIETELEDLRCQCAYNPDWQEGMSASIKTGIHALESRDLQIKGCILAVSDQPFVSAEVFNALIHAFETTGKPIVPSKYSDSLGTPAFFAASYFPALRQLTGAEGAKKLFNRYTDDVSAYAFPKGSIDIDTQEDYKRLISGI</sequence>
<dbReference type="InterPro" id="IPR025877">
    <property type="entry name" value="MobA-like_NTP_Trfase"/>
</dbReference>
<evidence type="ECO:0000259" key="1">
    <source>
        <dbReference type="Pfam" id="PF12804"/>
    </source>
</evidence>
<dbReference type="InterPro" id="IPR029044">
    <property type="entry name" value="Nucleotide-diphossugar_trans"/>
</dbReference>
<organism evidence="2">
    <name type="scientific">Dyadobacter sp. 676</name>
    <dbReference type="NCBI Taxonomy" id="3088362"/>
    <lineage>
        <taxon>Bacteria</taxon>
        <taxon>Pseudomonadati</taxon>
        <taxon>Bacteroidota</taxon>
        <taxon>Cytophagia</taxon>
        <taxon>Cytophagales</taxon>
        <taxon>Spirosomataceae</taxon>
        <taxon>Dyadobacter</taxon>
    </lineage>
</organism>
<dbReference type="PANTHER" id="PTHR43777">
    <property type="entry name" value="MOLYBDENUM COFACTOR CYTIDYLYLTRANSFERASE"/>
    <property type="match status" value="1"/>
</dbReference>
<dbReference type="GO" id="GO:0016779">
    <property type="term" value="F:nucleotidyltransferase activity"/>
    <property type="evidence" value="ECO:0007669"/>
    <property type="project" value="UniProtKB-ARBA"/>
</dbReference>
<feature type="domain" description="MobA-like NTP transferase" evidence="1">
    <location>
        <begin position="9"/>
        <end position="172"/>
    </location>
</feature>
<name>A0AAU8FPW9_9BACT</name>
<proteinExistence type="predicted"/>
<dbReference type="AlphaFoldDB" id="A0AAU8FPW9"/>